<dbReference type="InterPro" id="IPR000014">
    <property type="entry name" value="PAS"/>
</dbReference>
<dbReference type="CDD" id="cd16936">
    <property type="entry name" value="HATPase_RsbW-like"/>
    <property type="match status" value="1"/>
</dbReference>
<dbReference type="PANTHER" id="PTHR43156">
    <property type="entry name" value="STAGE II SPORULATION PROTEIN E-RELATED"/>
    <property type="match status" value="1"/>
</dbReference>
<comment type="caution">
    <text evidence="4">The sequence shown here is derived from an EMBL/GenBank/DDBJ whole genome shotgun (WGS) entry which is preliminary data.</text>
</comment>
<dbReference type="SUPFAM" id="SSF81606">
    <property type="entry name" value="PP2C-like"/>
    <property type="match status" value="1"/>
</dbReference>
<dbReference type="PROSITE" id="PS50112">
    <property type="entry name" value="PAS"/>
    <property type="match status" value="1"/>
</dbReference>
<evidence type="ECO:0000259" key="3">
    <source>
        <dbReference type="PROSITE" id="PS50112"/>
    </source>
</evidence>
<dbReference type="Pfam" id="PF13185">
    <property type="entry name" value="GAF_2"/>
    <property type="match status" value="1"/>
</dbReference>
<dbReference type="SUPFAM" id="SSF55785">
    <property type="entry name" value="PYP-like sensor domain (PAS domain)"/>
    <property type="match status" value="1"/>
</dbReference>
<dbReference type="Gene3D" id="3.30.450.40">
    <property type="match status" value="1"/>
</dbReference>
<evidence type="ECO:0000313" key="5">
    <source>
        <dbReference type="Proteomes" id="UP001499854"/>
    </source>
</evidence>
<dbReference type="Gene3D" id="3.60.40.10">
    <property type="entry name" value="PPM-type phosphatase domain"/>
    <property type="match status" value="1"/>
</dbReference>
<dbReference type="InterPro" id="IPR029016">
    <property type="entry name" value="GAF-like_dom_sf"/>
</dbReference>
<dbReference type="CDD" id="cd00130">
    <property type="entry name" value="PAS"/>
    <property type="match status" value="1"/>
</dbReference>
<reference evidence="5" key="1">
    <citation type="journal article" date="2019" name="Int. J. Syst. Evol. Microbiol.">
        <title>The Global Catalogue of Microorganisms (GCM) 10K type strain sequencing project: providing services to taxonomists for standard genome sequencing and annotation.</title>
        <authorList>
            <consortium name="The Broad Institute Genomics Platform"/>
            <consortium name="The Broad Institute Genome Sequencing Center for Infectious Disease"/>
            <person name="Wu L."/>
            <person name="Ma J."/>
        </authorList>
    </citation>
    <scope>NUCLEOTIDE SEQUENCE [LARGE SCALE GENOMIC DNA]</scope>
    <source>
        <strain evidence="5">JCM 16013</strain>
    </source>
</reference>
<dbReference type="Pfam" id="PF07228">
    <property type="entry name" value="SpoIIE"/>
    <property type="match status" value="1"/>
</dbReference>
<dbReference type="SMART" id="SM00065">
    <property type="entry name" value="GAF"/>
    <property type="match status" value="1"/>
</dbReference>
<dbReference type="NCBIfam" id="TIGR00229">
    <property type="entry name" value="sensory_box"/>
    <property type="match status" value="1"/>
</dbReference>
<proteinExistence type="predicted"/>
<dbReference type="Gene3D" id="3.30.450.20">
    <property type="entry name" value="PAS domain"/>
    <property type="match status" value="1"/>
</dbReference>
<dbReference type="InterPro" id="IPR036457">
    <property type="entry name" value="PPM-type-like_dom_sf"/>
</dbReference>
<feature type="region of interest" description="Disordered" evidence="2">
    <location>
        <begin position="635"/>
        <end position="654"/>
    </location>
</feature>
<dbReference type="InterPro" id="IPR035965">
    <property type="entry name" value="PAS-like_dom_sf"/>
</dbReference>
<sequence length="776" mass="82700">MRRQPGTGEQLPHARLQPSAELIPNNATQSAAIAVLEALPDPVVVLNRRGLITGWNPAAEELFGYNGDEVLGRPWTEFVVADGTNGNAQSHLDSIGSTVQRGGTWEGSFPITTRNGDSLLARVRAAPMTSGGMITGTVVTAIDLFGTDASRDDQQRAAARAAVRAAVLSRAGMQLGTSLDTGRTLAALAEILVPAFADTCVVDLLDENGVAERLVTVHSTDTAPCPPMRSGTEIHYPARHPCDRALRTGRPVLIQGAPRVKALDPDEECDRKSLLLDAKSLIAVPLLAPSGVRGVLAIALTEDADPTPRYDTADLELVEELAARAGLALENAAMFDRQRTLALALQKSLLPTDLPLPDGVSIRVGYAPGAASEVSGDLYDVVELSAGRIGVVIGDVQGRGAHAAAVMGQLRAALRAYAVLDVQPGQLLSYLDELVRGLNEEILVTCVYAIYDPFTRRCALANAGHPPPLLASAHGTYPMEVPPDVPLGIGPLGPGGGKGAVQFDDHIFSIPPGDVLVMYTDGVVERRDQSVDQGVRTLCEAVERVVREPRAICRAALRAAGSEAHDDQAVLAMATSTVDLPLSRLALPARPEAAFAARHHTRAVLREWGLSEHAELAELLVSELITNAVRHASGPRPSPWSFADSDQQPEAEPPPLAEDMLELAAVREYAHHLGALDEDGEMDLLAEPGLLDELGMLDGTLTAPGGSRRLDLVLRRGLRALWIEVHDPDVRLPRIRQAAETDEGGRGLYLVDALSARWGARPTDAGKFVWFEIPLF</sequence>
<dbReference type="InterPro" id="IPR003018">
    <property type="entry name" value="GAF"/>
</dbReference>
<name>A0ABP5BW73_9ACTN</name>
<dbReference type="Gene3D" id="3.30.565.10">
    <property type="entry name" value="Histidine kinase-like ATPase, C-terminal domain"/>
    <property type="match status" value="1"/>
</dbReference>
<accession>A0ABP5BW73</accession>
<keyword evidence="1" id="KW-0378">Hydrolase</keyword>
<dbReference type="EMBL" id="BAAAQM010000001">
    <property type="protein sequence ID" value="GAA1951962.1"/>
    <property type="molecule type" value="Genomic_DNA"/>
</dbReference>
<organism evidence="4 5">
    <name type="scientific">Catenulispora subtropica</name>
    <dbReference type="NCBI Taxonomy" id="450798"/>
    <lineage>
        <taxon>Bacteria</taxon>
        <taxon>Bacillati</taxon>
        <taxon>Actinomycetota</taxon>
        <taxon>Actinomycetes</taxon>
        <taxon>Catenulisporales</taxon>
        <taxon>Catenulisporaceae</taxon>
        <taxon>Catenulispora</taxon>
    </lineage>
</organism>
<feature type="domain" description="PAS" evidence="3">
    <location>
        <begin position="28"/>
        <end position="73"/>
    </location>
</feature>
<dbReference type="InterPro" id="IPR013767">
    <property type="entry name" value="PAS_fold"/>
</dbReference>
<dbReference type="SMART" id="SM00331">
    <property type="entry name" value="PP2C_SIG"/>
    <property type="match status" value="1"/>
</dbReference>
<protein>
    <submittedName>
        <fullName evidence="4">SpoIIE family protein phosphatase</fullName>
    </submittedName>
</protein>
<keyword evidence="5" id="KW-1185">Reference proteome</keyword>
<dbReference type="SMART" id="SM00091">
    <property type="entry name" value="PAS"/>
    <property type="match status" value="1"/>
</dbReference>
<dbReference type="InterPro" id="IPR052016">
    <property type="entry name" value="Bact_Sigma-Reg"/>
</dbReference>
<gene>
    <name evidence="4" type="ORF">GCM10009838_03850</name>
</gene>
<dbReference type="InterPro" id="IPR001932">
    <property type="entry name" value="PPM-type_phosphatase-like_dom"/>
</dbReference>
<dbReference type="RefSeq" id="WP_344655113.1">
    <property type="nucleotide sequence ID" value="NZ_BAAAQM010000001.1"/>
</dbReference>
<dbReference type="InterPro" id="IPR036890">
    <property type="entry name" value="HATPase_C_sf"/>
</dbReference>
<evidence type="ECO:0000256" key="2">
    <source>
        <dbReference type="SAM" id="MobiDB-lite"/>
    </source>
</evidence>
<dbReference type="PANTHER" id="PTHR43156:SF2">
    <property type="entry name" value="STAGE II SPORULATION PROTEIN E"/>
    <property type="match status" value="1"/>
</dbReference>
<dbReference type="Pfam" id="PF00989">
    <property type="entry name" value="PAS"/>
    <property type="match status" value="1"/>
</dbReference>
<dbReference type="Proteomes" id="UP001499854">
    <property type="component" value="Unassembled WGS sequence"/>
</dbReference>
<evidence type="ECO:0000313" key="4">
    <source>
        <dbReference type="EMBL" id="GAA1951962.1"/>
    </source>
</evidence>
<dbReference type="SUPFAM" id="SSF55781">
    <property type="entry name" value="GAF domain-like"/>
    <property type="match status" value="1"/>
</dbReference>
<evidence type="ECO:0000256" key="1">
    <source>
        <dbReference type="ARBA" id="ARBA00022801"/>
    </source>
</evidence>